<proteinExistence type="inferred from homology"/>
<dbReference type="PANTHER" id="PTHR11877">
    <property type="entry name" value="HYDROXYMETHYLGLUTARYL-COA SYNTHASE"/>
    <property type="match status" value="1"/>
</dbReference>
<protein>
    <recommendedName>
        <fullName evidence="7">Chalcone/stilbene synthase N-terminal domain-containing protein</fullName>
    </recommendedName>
</protein>
<dbReference type="InterPro" id="IPR001099">
    <property type="entry name" value="Chalcone/stilbene_synt_N"/>
</dbReference>
<evidence type="ECO:0000259" key="3">
    <source>
        <dbReference type="Pfam" id="PF00195"/>
    </source>
</evidence>
<dbReference type="Proteomes" id="UP000032180">
    <property type="component" value="Chromosome 4"/>
</dbReference>
<dbReference type="SUPFAM" id="SSF53901">
    <property type="entry name" value="Thiolase-like"/>
    <property type="match status" value="2"/>
</dbReference>
<accession>A0A0D9W2J9</accession>
<organism evidence="5 6">
    <name type="scientific">Leersia perrieri</name>
    <dbReference type="NCBI Taxonomy" id="77586"/>
    <lineage>
        <taxon>Eukaryota</taxon>
        <taxon>Viridiplantae</taxon>
        <taxon>Streptophyta</taxon>
        <taxon>Embryophyta</taxon>
        <taxon>Tracheophyta</taxon>
        <taxon>Spermatophyta</taxon>
        <taxon>Magnoliopsida</taxon>
        <taxon>Liliopsida</taxon>
        <taxon>Poales</taxon>
        <taxon>Poaceae</taxon>
        <taxon>BOP clade</taxon>
        <taxon>Oryzoideae</taxon>
        <taxon>Oryzeae</taxon>
        <taxon>Oryzinae</taxon>
        <taxon>Leersia</taxon>
    </lineage>
</organism>
<keyword evidence="2" id="KW-0012">Acyltransferase</keyword>
<dbReference type="Gene3D" id="3.40.47.10">
    <property type="match status" value="3"/>
</dbReference>
<feature type="domain" description="Chalcone/stilbene synthase N-terminal" evidence="3">
    <location>
        <begin position="1"/>
        <end position="115"/>
    </location>
</feature>
<dbReference type="PANTHER" id="PTHR11877:SF49">
    <property type="entry name" value="OS04G0103900 PROTEIN"/>
    <property type="match status" value="1"/>
</dbReference>
<reference evidence="6" key="2">
    <citation type="submission" date="2013-12" db="EMBL/GenBank/DDBJ databases">
        <authorList>
            <person name="Yu Y."/>
            <person name="Lee S."/>
            <person name="de Baynast K."/>
            <person name="Wissotski M."/>
            <person name="Liu L."/>
            <person name="Talag J."/>
            <person name="Goicoechea J."/>
            <person name="Angelova A."/>
            <person name="Jetty R."/>
            <person name="Kudrna D."/>
            <person name="Golser W."/>
            <person name="Rivera L."/>
            <person name="Zhang J."/>
            <person name="Wing R."/>
        </authorList>
    </citation>
    <scope>NUCLEOTIDE SEQUENCE</scope>
</reference>
<evidence type="ECO:0000256" key="2">
    <source>
        <dbReference type="RuleBase" id="RU003633"/>
    </source>
</evidence>
<sequence>MIEKRYMYMSDEFLRSNPSVTAYNSPSINIRQSLTDATMPLLGAAAARRAIADWGQPASKITHLVMCTTVSGCMPGADFSLVKLLNLPLTTKRFMMYHAGCHGGGTALRLAENNPQSCTRLREERINQMVVSRLREEGIVYNLHRDLAFHIAANIEALMRKVIGALVDLNEEVFWVVHPGGRDILDRVARVLGLRDEKVAVSRERRSVERGMRTAGEGLELGLLLSFGPGLTMETILLRAPPIRPII</sequence>
<feature type="domain" description="Chalcone/stilbene synthase C-terminal" evidence="4">
    <location>
        <begin position="206"/>
        <end position="240"/>
    </location>
</feature>
<dbReference type="InterPro" id="IPR012328">
    <property type="entry name" value="Chalcone/stilbene_synt_C"/>
</dbReference>
<evidence type="ECO:0000313" key="6">
    <source>
        <dbReference type="Proteomes" id="UP000032180"/>
    </source>
</evidence>
<comment type="similarity">
    <text evidence="1 2">Belongs to the thiolase-like superfamily. Chalcone/stilbene synthases family.</text>
</comment>
<keyword evidence="2" id="KW-0808">Transferase</keyword>
<dbReference type="Pfam" id="PF02797">
    <property type="entry name" value="Chal_sti_synt_C"/>
    <property type="match status" value="2"/>
</dbReference>
<dbReference type="STRING" id="77586.A0A0D9W2J9"/>
<evidence type="ECO:0000256" key="1">
    <source>
        <dbReference type="ARBA" id="ARBA00005531"/>
    </source>
</evidence>
<dbReference type="eggNOG" id="ENOG502QRSY">
    <property type="taxonomic scope" value="Eukaryota"/>
</dbReference>
<reference evidence="5 6" key="1">
    <citation type="submission" date="2012-08" db="EMBL/GenBank/DDBJ databases">
        <title>Oryza genome evolution.</title>
        <authorList>
            <person name="Wing R.A."/>
        </authorList>
    </citation>
    <scope>NUCLEOTIDE SEQUENCE</scope>
</reference>
<dbReference type="HOGENOM" id="CLU_1125917_0_0_1"/>
<dbReference type="Gramene" id="LPERR04G02540.1">
    <property type="protein sequence ID" value="LPERR04G02540.1"/>
    <property type="gene ID" value="LPERR04G02540"/>
</dbReference>
<dbReference type="InterPro" id="IPR011141">
    <property type="entry name" value="Polyketide_synthase_type-III"/>
</dbReference>
<evidence type="ECO:0008006" key="7">
    <source>
        <dbReference type="Google" id="ProtNLM"/>
    </source>
</evidence>
<evidence type="ECO:0000259" key="4">
    <source>
        <dbReference type="Pfam" id="PF02797"/>
    </source>
</evidence>
<dbReference type="GO" id="GO:0016747">
    <property type="term" value="F:acyltransferase activity, transferring groups other than amino-acyl groups"/>
    <property type="evidence" value="ECO:0007669"/>
    <property type="project" value="InterPro"/>
</dbReference>
<reference evidence="5" key="3">
    <citation type="submission" date="2015-04" db="UniProtKB">
        <authorList>
            <consortium name="EnsemblPlants"/>
        </authorList>
    </citation>
    <scope>IDENTIFICATION</scope>
</reference>
<dbReference type="InterPro" id="IPR016039">
    <property type="entry name" value="Thiolase-like"/>
</dbReference>
<evidence type="ECO:0000313" key="5">
    <source>
        <dbReference type="EnsemblPlants" id="LPERR04G02540.1"/>
    </source>
</evidence>
<name>A0A0D9W2J9_9ORYZ</name>
<dbReference type="Pfam" id="PF00195">
    <property type="entry name" value="Chal_sti_synt_N"/>
    <property type="match status" value="1"/>
</dbReference>
<dbReference type="EnsemblPlants" id="LPERR04G02540.1">
    <property type="protein sequence ID" value="LPERR04G02540.1"/>
    <property type="gene ID" value="LPERR04G02540"/>
</dbReference>
<keyword evidence="6" id="KW-1185">Reference proteome</keyword>
<dbReference type="AlphaFoldDB" id="A0A0D9W2J9"/>
<feature type="domain" description="Chalcone/stilbene synthase C-terminal" evidence="4">
    <location>
        <begin position="128"/>
        <end position="204"/>
    </location>
</feature>
<dbReference type="GO" id="GO:0030639">
    <property type="term" value="P:polyketide biosynthetic process"/>
    <property type="evidence" value="ECO:0007669"/>
    <property type="project" value="TreeGrafter"/>
</dbReference>